<feature type="binding site" evidence="16">
    <location>
        <position position="1086"/>
    </location>
    <ligand>
        <name>ATP</name>
        <dbReference type="ChEBI" id="CHEBI:30616"/>
    </ligand>
</feature>
<protein>
    <recommendedName>
        <fullName evidence="3">P-type phospholipid transporter</fullName>
        <ecNumber evidence="3">7.6.2.1</ecNumber>
    </recommendedName>
</protein>
<dbReference type="Gene3D" id="3.40.50.1000">
    <property type="entry name" value="HAD superfamily/HAD-like"/>
    <property type="match status" value="3"/>
</dbReference>
<dbReference type="Gene3D" id="1.20.1110.10">
    <property type="entry name" value="Calcium-transporting ATPase, transmembrane domain"/>
    <property type="match status" value="1"/>
</dbReference>
<feature type="binding site" evidence="17">
    <location>
        <position position="1504"/>
    </location>
    <ligand>
        <name>Mg(2+)</name>
        <dbReference type="ChEBI" id="CHEBI:18420"/>
    </ligand>
</feature>
<feature type="region of interest" description="Disordered" evidence="18">
    <location>
        <begin position="1341"/>
        <end position="1382"/>
    </location>
</feature>
<accession>A0A9W8B4B1</accession>
<keyword evidence="12 19" id="KW-0472">Membrane</keyword>
<feature type="region of interest" description="Disordered" evidence="18">
    <location>
        <begin position="785"/>
        <end position="870"/>
    </location>
</feature>
<feature type="compositionally biased region" description="Basic and acidic residues" evidence="18">
    <location>
        <begin position="785"/>
        <end position="797"/>
    </location>
</feature>
<feature type="binding site" evidence="16">
    <location>
        <position position="587"/>
    </location>
    <ligand>
        <name>ATP</name>
        <dbReference type="ChEBI" id="CHEBI:30616"/>
    </ligand>
</feature>
<keyword evidence="7 16" id="KW-0547">Nucleotide-binding</keyword>
<dbReference type="PANTHER" id="PTHR24092:SF180">
    <property type="entry name" value="PHOSPHOLIPID-TRANSPORTING ATPASE DNF1-RELATED"/>
    <property type="match status" value="1"/>
</dbReference>
<dbReference type="InterPro" id="IPR006539">
    <property type="entry name" value="P-type_ATPase_IV"/>
</dbReference>
<dbReference type="InterPro" id="IPR032630">
    <property type="entry name" value="P_typ_ATPase_c"/>
</dbReference>
<evidence type="ECO:0000256" key="16">
    <source>
        <dbReference type="PIRSR" id="PIRSR606539-2"/>
    </source>
</evidence>
<feature type="binding site" evidence="17">
    <location>
        <position position="1500"/>
    </location>
    <ligand>
        <name>Mg(2+)</name>
        <dbReference type="ChEBI" id="CHEBI:18420"/>
    </ligand>
</feature>
<feature type="transmembrane region" description="Helical" evidence="19">
    <location>
        <begin position="1680"/>
        <end position="1698"/>
    </location>
</feature>
<dbReference type="GO" id="GO:0140326">
    <property type="term" value="F:ATPase-coupled intramembrane lipid transporter activity"/>
    <property type="evidence" value="ECO:0007669"/>
    <property type="project" value="UniProtKB-EC"/>
</dbReference>
<keyword evidence="11 19" id="KW-1133">Transmembrane helix</keyword>
<feature type="binding site" evidence="16">
    <location>
        <position position="1480"/>
    </location>
    <ligand>
        <name>ATP</name>
        <dbReference type="ChEBI" id="CHEBI:30616"/>
    </ligand>
</feature>
<dbReference type="PANTHER" id="PTHR24092">
    <property type="entry name" value="PROBABLE PHOSPHOLIPID-TRANSPORTING ATPASE"/>
    <property type="match status" value="1"/>
</dbReference>
<dbReference type="GO" id="GO:0012505">
    <property type="term" value="C:endomembrane system"/>
    <property type="evidence" value="ECO:0007669"/>
    <property type="project" value="UniProtKB-SubCell"/>
</dbReference>
<dbReference type="Pfam" id="PF16209">
    <property type="entry name" value="PhoLip_ATPase_N"/>
    <property type="match status" value="1"/>
</dbReference>
<dbReference type="InterPro" id="IPR023299">
    <property type="entry name" value="ATPase_P-typ_cyto_dom_N"/>
</dbReference>
<sequence>SQGAAAPSATDQDATGLTRISSKLEGATERTVYINLSIPEDECDSHGRPKARFTPNKIRTSKYTLTTFVPKNLFEQFRRAANVYFLATAILQLIPVFGIDNPGLAVLPICVVLFITAIKDGYEDYRRHVSDTEFNRTKTCRLINWQNRNFGHRRSDLHVLWVVFGRLLGWLGLGFLVPRPPTRVDHHIYEREDPRWSASTVPLPLGQPARNPAVTPAKDAPSQSFELQQLHASEATAVPSSSMPPRAQLASPAAPSPPSRRTSMYSRRSHRYSISDPHRPRFGDSIWEELYVGDIVLLQNNDAVPADMIILSTSEDDGTCYIETKNLDGETNLKSRSCLAETARVQTAFDCTQLQASIKSDPPSSNLNSYFGTMTINLETLPAAPPKIASDSVPSFEQDLGSPQAEPFDDELYGEKVVPITIKNLLLRGCVIRNTDFVIGVIVYTGPESKIMLNSGETPSKRSRIERVMNYQVVTNFVILLVLSLLLAMGATINWRHWVNSGVPWISDTESLGAVYVLTFWQTLILLQNIIPISLYVSIELVKTMQAYFMYQDLGMYYEPTDRPCIPRTWNISDDLGQVKYVFSDKTGTLTRNVMEFRKFSVWGRAYGRQLPGDELDVDRGHLGILEQQMAEDPALPPSEAASILSMEKHDITADPTSPTSCSYHSASLTDMPAHLSDSHLVLSPKRQDTREHMLNEHKGAMLSAFHPRYIDMNDATSDAFSCVDPRVFQALRHWGQPASTQQDPTNDPRNLTRHQMRQQHANRLGMFFTMLAVCHTALVEKAERRQEDIERERGNLSEEEGDGEDGIVSGSGWHSPGISSPGGIQRQPMLPAHSNPARDSDMTQVDLHPTGNPFRSDPSSPSRSLDQNPLSLASSFTHASRQSPNLTGKPNYIPINYRAESPDEGALVKAARNFGFTFLGRNKDQVKLDILGTNFTFTQLDVIEFNSTRKRMSVIVRRPAPWNDVVLFCKGADNVIMDRLAAGQDDLRDRTLEQIDHFSNQGLRVLCLAYRILPEDEYQSWGRRYKRAQITTDGREEQMEALAEEVESQLSLIGATAIEDKLQEEVPECIAALRDAGIHVWVLTGDKLETAINIGFASSLLTRDMEVWTIRRADEETVLERFRLVANIILKQGIKTGLIHPRDLDPASREKPKTWWGKTRRLAKFLVSGPKSDVNDPGSRGWLFNLGSGPSRHSQRVVARKWARNRDLRRKHVHTHGRSFYRSFFDRQGGTRDDMAILGDGGQGHVLPDGQEVTETIPAHSKHPRHLTLGSLRRLFRNRRRLDHLQTTYGIDEQDAVNMSYHASRVSLRSMSGYSVAQLERGLSPDTRLSYCGTRRFLNEVGLSSPGPSSDEFYSEDEGSITEYPSDPDSPWTNRDEEDQDHIGGTLAAGRRTTLVPGHYPLTKSLGRCHSRRRSVHQPSPAAAVDDSAAYVPAIEHALVVDGTSLKFILRSELHARLLQQIAPACKSVICCRVSPLQKAQVVKLVRDYHDAVTVAIGDGANDVSMIQQADVGVAIAGEEGMQASMASDYTIGRFKFLRNLLLVHGVWCYHRISEMVLNFFYKNVVFSFATFWFQFFCGYSANFFYDYSYFQLFNLIFTSLPVIIMGVLDRPMQYKTGLRFPGLYRLGSRGTHFSMRRFWTYQLDAVWQSMVCYFTFHLLFNRGGVPDHSGRAMGQFDMSSPVVLAIVIVANFFLGIRTYSWDIIFVISVVGSILVLLAYTPVYAQFFGTDLTGIEAVIYPSGMFWLGILFAVIAALLFRYLFTFMGRTYHPEDLDILREREYYHLDDREDRQTLGASGAEAGFGPPDATPHSYLLGTADLTSAAASKRPDLASAPSPVMGTGRRPSLHRKPLGHRHRSHRRRSSKRMDKQPGGRTGWAGGSAVPRHEHEQVRSDIQHEFSRHYEHLNGSTEFPHDIVSSDPLRIAPPKRPLNRMADQQQQTTPSPPSTSKETRGTSSA</sequence>
<keyword evidence="10" id="KW-1278">Translocase</keyword>
<feature type="binding site" evidence="16">
    <location>
        <position position="905"/>
    </location>
    <ligand>
        <name>ATP</name>
        <dbReference type="ChEBI" id="CHEBI:30616"/>
    </ligand>
</feature>
<feature type="binding site" evidence="16">
    <location>
        <position position="1504"/>
    </location>
    <ligand>
        <name>ATP</name>
        <dbReference type="ChEBI" id="CHEBI:30616"/>
    </ligand>
</feature>
<organism evidence="22 23">
    <name type="scientific">Dimargaris verticillata</name>
    <dbReference type="NCBI Taxonomy" id="2761393"/>
    <lineage>
        <taxon>Eukaryota</taxon>
        <taxon>Fungi</taxon>
        <taxon>Fungi incertae sedis</taxon>
        <taxon>Zoopagomycota</taxon>
        <taxon>Kickxellomycotina</taxon>
        <taxon>Dimargaritomycetes</taxon>
        <taxon>Dimargaritales</taxon>
        <taxon>Dimargaritaceae</taxon>
        <taxon>Dimargaris</taxon>
    </lineage>
</organism>
<comment type="cofactor">
    <cofactor evidence="17">
        <name>Mg(2+)</name>
        <dbReference type="ChEBI" id="CHEBI:18420"/>
    </cofactor>
</comment>
<dbReference type="EC" id="7.6.2.1" evidence="3"/>
<evidence type="ECO:0000256" key="6">
    <source>
        <dbReference type="ARBA" id="ARBA00022723"/>
    </source>
</evidence>
<evidence type="ECO:0000256" key="11">
    <source>
        <dbReference type="ARBA" id="ARBA00022989"/>
    </source>
</evidence>
<feature type="transmembrane region" description="Helical" evidence="19">
    <location>
        <begin position="81"/>
        <end position="99"/>
    </location>
</feature>
<keyword evidence="4" id="KW-0813">Transport</keyword>
<feature type="region of interest" description="Disordered" evidence="18">
    <location>
        <begin position="1827"/>
        <end position="1897"/>
    </location>
</feature>
<dbReference type="GO" id="GO:0045332">
    <property type="term" value="P:phospholipid translocation"/>
    <property type="evidence" value="ECO:0007669"/>
    <property type="project" value="TreeGrafter"/>
</dbReference>
<comment type="catalytic activity">
    <reaction evidence="14">
        <text>a 1,2-diacyl-sn-glycero-3-phosphoethanolamine(out) + ATP + H2O = a 1,2-diacyl-sn-glycero-3-phosphoethanolamine(in) + ADP + phosphate + H(+)</text>
        <dbReference type="Rhea" id="RHEA:66132"/>
        <dbReference type="ChEBI" id="CHEBI:15377"/>
        <dbReference type="ChEBI" id="CHEBI:15378"/>
        <dbReference type="ChEBI" id="CHEBI:30616"/>
        <dbReference type="ChEBI" id="CHEBI:43474"/>
        <dbReference type="ChEBI" id="CHEBI:64612"/>
        <dbReference type="ChEBI" id="CHEBI:456216"/>
    </reaction>
    <physiologicalReaction direction="left-to-right" evidence="14">
        <dbReference type="Rhea" id="RHEA:66133"/>
    </physiologicalReaction>
</comment>
<evidence type="ECO:0000256" key="3">
    <source>
        <dbReference type="ARBA" id="ARBA00012189"/>
    </source>
</evidence>
<evidence type="ECO:0000313" key="22">
    <source>
        <dbReference type="EMBL" id="KAJ1983054.1"/>
    </source>
</evidence>
<dbReference type="SUPFAM" id="SSF81653">
    <property type="entry name" value="Calcium ATPase, transduction domain A"/>
    <property type="match status" value="1"/>
</dbReference>
<evidence type="ECO:0000313" key="23">
    <source>
        <dbReference type="Proteomes" id="UP001151582"/>
    </source>
</evidence>
<evidence type="ECO:0000256" key="2">
    <source>
        <dbReference type="ARBA" id="ARBA00008109"/>
    </source>
</evidence>
<feature type="binding site" evidence="16">
    <location>
        <position position="1503"/>
    </location>
    <ligand>
        <name>ATP</name>
        <dbReference type="ChEBI" id="CHEBI:30616"/>
    </ligand>
</feature>
<feature type="transmembrane region" description="Helical" evidence="19">
    <location>
        <begin position="1705"/>
        <end position="1724"/>
    </location>
</feature>
<dbReference type="InterPro" id="IPR032631">
    <property type="entry name" value="P-type_ATPase_N"/>
</dbReference>
<feature type="compositionally biased region" description="Basic residues" evidence="18">
    <location>
        <begin position="1847"/>
        <end position="1866"/>
    </location>
</feature>
<dbReference type="NCBIfam" id="TIGR01494">
    <property type="entry name" value="ATPase_P-type"/>
    <property type="match status" value="1"/>
</dbReference>
<evidence type="ECO:0000256" key="1">
    <source>
        <dbReference type="ARBA" id="ARBA00004127"/>
    </source>
</evidence>
<evidence type="ECO:0000256" key="13">
    <source>
        <dbReference type="ARBA" id="ARBA00034036"/>
    </source>
</evidence>
<gene>
    <name evidence="22" type="ORF">H4R34_001510</name>
</gene>
<feature type="transmembrane region" description="Helical" evidence="19">
    <location>
        <begin position="1589"/>
        <end position="1610"/>
    </location>
</feature>
<evidence type="ECO:0000256" key="4">
    <source>
        <dbReference type="ARBA" id="ARBA00022448"/>
    </source>
</evidence>
<evidence type="ECO:0000256" key="15">
    <source>
        <dbReference type="PIRSR" id="PIRSR606539-1"/>
    </source>
</evidence>
<dbReference type="Proteomes" id="UP001151582">
    <property type="component" value="Unassembled WGS sequence"/>
</dbReference>
<comment type="similarity">
    <text evidence="2">Belongs to the cation transport ATPase (P-type) (TC 3.A.3) family. Type IV subfamily.</text>
</comment>
<dbReference type="GO" id="GO:0000287">
    <property type="term" value="F:magnesium ion binding"/>
    <property type="evidence" value="ECO:0007669"/>
    <property type="project" value="InterPro"/>
</dbReference>
<feature type="binding site" evidence="16">
    <location>
        <position position="585"/>
    </location>
    <ligand>
        <name>ATP</name>
        <dbReference type="ChEBI" id="CHEBI:30616"/>
    </ligand>
</feature>
<evidence type="ECO:0000256" key="5">
    <source>
        <dbReference type="ARBA" id="ARBA00022692"/>
    </source>
</evidence>
<feature type="non-terminal residue" evidence="22">
    <location>
        <position position="1"/>
    </location>
</feature>
<dbReference type="SUPFAM" id="SSF81665">
    <property type="entry name" value="Calcium ATPase, transmembrane domain M"/>
    <property type="match status" value="1"/>
</dbReference>
<feature type="transmembrane region" description="Helical" evidence="19">
    <location>
        <begin position="471"/>
        <end position="493"/>
    </location>
</feature>
<dbReference type="GO" id="GO:0005886">
    <property type="term" value="C:plasma membrane"/>
    <property type="evidence" value="ECO:0007669"/>
    <property type="project" value="TreeGrafter"/>
</dbReference>
<feature type="domain" description="P-type ATPase C-terminal" evidence="21">
    <location>
        <begin position="1527"/>
        <end position="1774"/>
    </location>
</feature>
<reference evidence="22" key="1">
    <citation type="submission" date="2022-07" db="EMBL/GenBank/DDBJ databases">
        <title>Phylogenomic reconstructions and comparative analyses of Kickxellomycotina fungi.</title>
        <authorList>
            <person name="Reynolds N.K."/>
            <person name="Stajich J.E."/>
            <person name="Barry K."/>
            <person name="Grigoriev I.V."/>
            <person name="Crous P."/>
            <person name="Smith M.E."/>
        </authorList>
    </citation>
    <scope>NUCLEOTIDE SEQUENCE</scope>
    <source>
        <strain evidence="22">RSA 567</strain>
    </source>
</reference>
<dbReference type="InterPro" id="IPR036412">
    <property type="entry name" value="HAD-like_sf"/>
</dbReference>
<feature type="transmembrane region" description="Helical" evidence="19">
    <location>
        <begin position="1744"/>
        <end position="1764"/>
    </location>
</feature>
<evidence type="ECO:0000259" key="21">
    <source>
        <dbReference type="Pfam" id="PF16212"/>
    </source>
</evidence>
<evidence type="ECO:0000256" key="7">
    <source>
        <dbReference type="ARBA" id="ARBA00022741"/>
    </source>
</evidence>
<comment type="caution">
    <text evidence="22">The sequence shown here is derived from an EMBL/GenBank/DDBJ whole genome shotgun (WGS) entry which is preliminary data.</text>
</comment>
<feature type="transmembrane region" description="Helical" evidence="19">
    <location>
        <begin position="513"/>
        <end position="537"/>
    </location>
</feature>
<evidence type="ECO:0000256" key="9">
    <source>
        <dbReference type="ARBA" id="ARBA00022842"/>
    </source>
</evidence>
<dbReference type="InterPro" id="IPR018303">
    <property type="entry name" value="ATPase_P-typ_P_site"/>
</dbReference>
<feature type="compositionally biased region" description="Basic and acidic residues" evidence="18">
    <location>
        <begin position="1886"/>
        <end position="1897"/>
    </location>
</feature>
<evidence type="ECO:0000256" key="12">
    <source>
        <dbReference type="ARBA" id="ARBA00023136"/>
    </source>
</evidence>
<feature type="binding site" evidence="16">
    <location>
        <position position="586"/>
    </location>
    <ligand>
        <name>ATP</name>
        <dbReference type="ChEBI" id="CHEBI:30616"/>
    </ligand>
</feature>
<feature type="transmembrane region" description="Helical" evidence="19">
    <location>
        <begin position="1640"/>
        <end position="1660"/>
    </location>
</feature>
<name>A0A9W8B4B1_9FUNG</name>
<dbReference type="Gene3D" id="2.70.150.10">
    <property type="entry name" value="Calcium-transporting ATPase, cytoplasmic transduction domain A"/>
    <property type="match status" value="2"/>
</dbReference>
<dbReference type="Pfam" id="PF08282">
    <property type="entry name" value="Hydrolase_3"/>
    <property type="match status" value="1"/>
</dbReference>
<feature type="region of interest" description="Disordered" evidence="18">
    <location>
        <begin position="1911"/>
        <end position="1960"/>
    </location>
</feature>
<dbReference type="InterPro" id="IPR001757">
    <property type="entry name" value="P_typ_ATPase"/>
</dbReference>
<dbReference type="PROSITE" id="PS00154">
    <property type="entry name" value="ATPASE_E1_E2"/>
    <property type="match status" value="1"/>
</dbReference>
<feature type="binding site" evidence="16">
    <location>
        <position position="946"/>
    </location>
    <ligand>
        <name>ATP</name>
        <dbReference type="ChEBI" id="CHEBI:30616"/>
    </ligand>
</feature>
<dbReference type="Gene3D" id="3.40.1110.10">
    <property type="entry name" value="Calcium-transporting ATPase, cytoplasmic domain N"/>
    <property type="match status" value="2"/>
</dbReference>
<dbReference type="SUPFAM" id="SSF56784">
    <property type="entry name" value="HAD-like"/>
    <property type="match status" value="1"/>
</dbReference>
<keyword evidence="9 17" id="KW-0460">Magnesium</keyword>
<proteinExistence type="inferred from homology"/>
<keyword evidence="23" id="KW-1185">Reference proteome</keyword>
<feature type="compositionally biased region" description="Low complexity" evidence="18">
    <location>
        <begin position="856"/>
        <end position="867"/>
    </location>
</feature>
<feature type="binding site" evidence="16">
    <location>
        <position position="971"/>
    </location>
    <ligand>
        <name>ATP</name>
        <dbReference type="ChEBI" id="CHEBI:30616"/>
    </ligand>
</feature>
<dbReference type="InterPro" id="IPR023298">
    <property type="entry name" value="ATPase_P-typ_TM_dom_sf"/>
</dbReference>
<keyword evidence="8 16" id="KW-0067">ATP-binding</keyword>
<evidence type="ECO:0000256" key="19">
    <source>
        <dbReference type="SAM" id="Phobius"/>
    </source>
</evidence>
<keyword evidence="5 19" id="KW-0812">Transmembrane</keyword>
<dbReference type="GO" id="GO:0016887">
    <property type="term" value="F:ATP hydrolysis activity"/>
    <property type="evidence" value="ECO:0007669"/>
    <property type="project" value="InterPro"/>
</dbReference>
<feature type="region of interest" description="Disordered" evidence="18">
    <location>
        <begin position="199"/>
        <end position="272"/>
    </location>
</feature>
<evidence type="ECO:0000259" key="20">
    <source>
        <dbReference type="Pfam" id="PF16209"/>
    </source>
</evidence>
<dbReference type="NCBIfam" id="TIGR01652">
    <property type="entry name" value="ATPase-Plipid"/>
    <property type="match status" value="1"/>
</dbReference>
<feature type="active site" description="4-aspartylphosphate intermediate" evidence="15">
    <location>
        <position position="585"/>
    </location>
</feature>
<dbReference type="OrthoDB" id="377733at2759"/>
<dbReference type="Pfam" id="PF16212">
    <property type="entry name" value="PhoLip_ATPase_C"/>
    <property type="match status" value="1"/>
</dbReference>
<dbReference type="InterPro" id="IPR023214">
    <property type="entry name" value="HAD_sf"/>
</dbReference>
<dbReference type="Pfam" id="PF13246">
    <property type="entry name" value="Cation_ATPase"/>
    <property type="match status" value="1"/>
</dbReference>
<evidence type="ECO:0000256" key="18">
    <source>
        <dbReference type="SAM" id="MobiDB-lite"/>
    </source>
</evidence>
<dbReference type="EMBL" id="JANBQB010000072">
    <property type="protein sequence ID" value="KAJ1983054.1"/>
    <property type="molecule type" value="Genomic_DNA"/>
</dbReference>
<evidence type="ECO:0000256" key="10">
    <source>
        <dbReference type="ARBA" id="ARBA00022967"/>
    </source>
</evidence>
<feature type="domain" description="P-type ATPase N-terminal" evidence="20">
    <location>
        <begin position="50"/>
        <end position="97"/>
    </location>
</feature>
<keyword evidence="6 17" id="KW-0479">Metal-binding</keyword>
<feature type="compositionally biased region" description="Low complexity" evidence="18">
    <location>
        <begin position="244"/>
        <end position="253"/>
    </location>
</feature>
<dbReference type="InterPro" id="IPR008250">
    <property type="entry name" value="ATPase_P-typ_transduc_dom_A_sf"/>
</dbReference>
<evidence type="ECO:0000256" key="8">
    <source>
        <dbReference type="ARBA" id="ARBA00022840"/>
    </source>
</evidence>
<feature type="binding site" evidence="16">
    <location>
        <position position="1087"/>
    </location>
    <ligand>
        <name>ATP</name>
        <dbReference type="ChEBI" id="CHEBI:30616"/>
    </ligand>
</feature>
<feature type="binding site" evidence="16">
    <location>
        <position position="1474"/>
    </location>
    <ligand>
        <name>ATP</name>
        <dbReference type="ChEBI" id="CHEBI:30616"/>
    </ligand>
</feature>
<feature type="binding site" evidence="17">
    <location>
        <position position="587"/>
    </location>
    <ligand>
        <name>Mg(2+)</name>
        <dbReference type="ChEBI" id="CHEBI:18420"/>
    </ligand>
</feature>
<evidence type="ECO:0000256" key="17">
    <source>
        <dbReference type="PIRSR" id="PIRSR606539-3"/>
    </source>
</evidence>
<comment type="catalytic activity">
    <reaction evidence="13">
        <text>ATP + H2O + phospholipidSide 1 = ADP + phosphate + phospholipidSide 2.</text>
        <dbReference type="EC" id="7.6.2.1"/>
    </reaction>
</comment>
<comment type="subcellular location">
    <subcellularLocation>
        <location evidence="1">Endomembrane system</location>
        <topology evidence="1">Multi-pass membrane protein</topology>
    </subcellularLocation>
</comment>
<evidence type="ECO:0000256" key="14">
    <source>
        <dbReference type="ARBA" id="ARBA00049128"/>
    </source>
</evidence>
<dbReference type="SUPFAM" id="SSF81660">
    <property type="entry name" value="Metal cation-transporting ATPase, ATP-binding domain N"/>
    <property type="match status" value="1"/>
</dbReference>
<feature type="binding site" evidence="16">
    <location>
        <position position="1085"/>
    </location>
    <ligand>
        <name>ATP</name>
        <dbReference type="ChEBI" id="CHEBI:30616"/>
    </ligand>
</feature>
<feature type="binding site" evidence="16">
    <location>
        <position position="1005"/>
    </location>
    <ligand>
        <name>ATP</name>
        <dbReference type="ChEBI" id="CHEBI:30616"/>
    </ligand>
</feature>
<dbReference type="GO" id="GO:0005524">
    <property type="term" value="F:ATP binding"/>
    <property type="evidence" value="ECO:0007669"/>
    <property type="project" value="UniProtKB-KW"/>
</dbReference>
<feature type="compositionally biased region" description="Polar residues" evidence="18">
    <location>
        <begin position="221"/>
        <end position="231"/>
    </location>
</feature>
<feature type="binding site" evidence="17">
    <location>
        <position position="585"/>
    </location>
    <ligand>
        <name>Mg(2+)</name>
        <dbReference type="ChEBI" id="CHEBI:18420"/>
    </ligand>
</feature>